<name>A0ABX6QMG4_9HYPH</name>
<organism evidence="1 2">
    <name type="scientific">Peteryoungia desertarenae</name>
    <dbReference type="NCBI Taxonomy" id="1813451"/>
    <lineage>
        <taxon>Bacteria</taxon>
        <taxon>Pseudomonadati</taxon>
        <taxon>Pseudomonadota</taxon>
        <taxon>Alphaproteobacteria</taxon>
        <taxon>Hyphomicrobiales</taxon>
        <taxon>Rhizobiaceae</taxon>
        <taxon>Peteryoungia</taxon>
    </lineage>
</organism>
<protein>
    <submittedName>
        <fullName evidence="1">Uncharacterized protein</fullName>
    </submittedName>
</protein>
<dbReference type="Proteomes" id="UP000308530">
    <property type="component" value="Chromosome"/>
</dbReference>
<evidence type="ECO:0000313" key="2">
    <source>
        <dbReference type="Proteomes" id="UP000308530"/>
    </source>
</evidence>
<sequence length="88" mass="10001">MSMTSTLDTLGKAARHNMLIVATCRKCDRQARFLARDLASLYGHGRDPRNLPFVCSNCEMRDCKVTIMGNPYDRTPETVVWKPVKVKL</sequence>
<dbReference type="EMBL" id="CP058350">
    <property type="protein sequence ID" value="QLF69718.1"/>
    <property type="molecule type" value="Genomic_DNA"/>
</dbReference>
<gene>
    <name evidence="1" type="ORF">FE840_009285</name>
</gene>
<keyword evidence="2" id="KW-1185">Reference proteome</keyword>
<proteinExistence type="predicted"/>
<dbReference type="RefSeq" id="WP_138288362.1">
    <property type="nucleotide sequence ID" value="NZ_CP058350.1"/>
</dbReference>
<accession>A0ABX6QMG4</accession>
<evidence type="ECO:0000313" key="1">
    <source>
        <dbReference type="EMBL" id="QLF69718.1"/>
    </source>
</evidence>
<reference evidence="1 2" key="1">
    <citation type="submission" date="2020-06" db="EMBL/GenBank/DDBJ databases">
        <title>Genome sequence of Rhizobium sp strain ADMK78.</title>
        <authorList>
            <person name="Rahi P."/>
        </authorList>
    </citation>
    <scope>NUCLEOTIDE SEQUENCE [LARGE SCALE GENOMIC DNA]</scope>
    <source>
        <strain evidence="1 2">ADMK78</strain>
    </source>
</reference>